<dbReference type="SMART" id="SM00530">
    <property type="entry name" value="HTH_XRE"/>
    <property type="match status" value="1"/>
</dbReference>
<dbReference type="PANTHER" id="PTHR36924">
    <property type="entry name" value="ANTITOXIN HIGA-1"/>
    <property type="match status" value="1"/>
</dbReference>
<dbReference type="STRING" id="13035.Dacsa_1153"/>
<sequence length="91" mass="10351">MNKNLTPARIVTPGKILNRELEARNWTKDDLADKMGYPLESIETILNGDKEITTEIANDLSKTLEISSEVWINLETNYRSYLAKKASPIKN</sequence>
<protein>
    <submittedName>
        <fullName evidence="3">Plasmid maintenance system antidote protein</fullName>
    </submittedName>
</protein>
<evidence type="ECO:0000259" key="2">
    <source>
        <dbReference type="PROSITE" id="PS50943"/>
    </source>
</evidence>
<dbReference type="Pfam" id="PF01381">
    <property type="entry name" value="HTH_3"/>
    <property type="match status" value="1"/>
</dbReference>
<evidence type="ECO:0000313" key="4">
    <source>
        <dbReference type="Proteomes" id="UP000010482"/>
    </source>
</evidence>
<reference evidence="3" key="1">
    <citation type="submission" date="2012-04" db="EMBL/GenBank/DDBJ databases">
        <title>Finished genome of Dactylococcopsis salina PCC 8305.</title>
        <authorList>
            <consortium name="US DOE Joint Genome Institute"/>
            <person name="Gugger M."/>
            <person name="Coursin T."/>
            <person name="Rippka R."/>
            <person name="Tandeau De Marsac N."/>
            <person name="Huntemann M."/>
            <person name="Wei C.-L."/>
            <person name="Han J."/>
            <person name="Detter J.C."/>
            <person name="Han C."/>
            <person name="Tapia R."/>
            <person name="Daligault H."/>
            <person name="Chen A."/>
            <person name="Krypides N."/>
            <person name="Mavromatis K."/>
            <person name="Markowitz V."/>
            <person name="Szeto E."/>
            <person name="Ivanova N."/>
            <person name="Ovchinnikova G."/>
            <person name="Pagani I."/>
            <person name="Pati A."/>
            <person name="Goodwin L."/>
            <person name="Peters L."/>
            <person name="Pitluck S."/>
            <person name="Woyke T."/>
            <person name="Kerfeld C."/>
        </authorList>
    </citation>
    <scope>NUCLEOTIDE SEQUENCE [LARGE SCALE GENOMIC DNA]</scope>
    <source>
        <strain evidence="3">PCC 8305</strain>
    </source>
</reference>
<keyword evidence="4" id="KW-1185">Reference proteome</keyword>
<dbReference type="EMBL" id="CP003944">
    <property type="protein sequence ID" value="AFZ49855.1"/>
    <property type="molecule type" value="Genomic_DNA"/>
</dbReference>
<dbReference type="PROSITE" id="PS50943">
    <property type="entry name" value="HTH_CROC1"/>
    <property type="match status" value="1"/>
</dbReference>
<dbReference type="InterPro" id="IPR010982">
    <property type="entry name" value="Lambda_DNA-bd_dom_sf"/>
</dbReference>
<accession>K9YU36</accession>
<dbReference type="InterPro" id="IPR013430">
    <property type="entry name" value="Toxin_antidote_HigA"/>
</dbReference>
<dbReference type="eggNOG" id="COG3093">
    <property type="taxonomic scope" value="Bacteria"/>
</dbReference>
<keyword evidence="1" id="KW-0238">DNA-binding</keyword>
<dbReference type="Gene3D" id="1.10.260.40">
    <property type="entry name" value="lambda repressor-like DNA-binding domains"/>
    <property type="match status" value="1"/>
</dbReference>
<dbReference type="InterPro" id="IPR001387">
    <property type="entry name" value="Cro/C1-type_HTH"/>
</dbReference>
<name>K9YU36_DACS8</name>
<organism evidence="3 4">
    <name type="scientific">Dactylococcopsis salina (strain PCC 8305)</name>
    <name type="common">Myxobactron salinum</name>
    <dbReference type="NCBI Taxonomy" id="13035"/>
    <lineage>
        <taxon>Bacteria</taxon>
        <taxon>Bacillati</taxon>
        <taxon>Cyanobacteriota</taxon>
        <taxon>Cyanophyceae</taxon>
        <taxon>Nodosilineales</taxon>
        <taxon>Cymatolegaceae</taxon>
        <taxon>Dactylococcopsis</taxon>
    </lineage>
</organism>
<feature type="domain" description="HTH cro/C1-type" evidence="2">
    <location>
        <begin position="17"/>
        <end position="71"/>
    </location>
</feature>
<dbReference type="PANTHER" id="PTHR36924:SF1">
    <property type="entry name" value="ANTITOXIN HIGA-1"/>
    <property type="match status" value="1"/>
</dbReference>
<evidence type="ECO:0000256" key="1">
    <source>
        <dbReference type="ARBA" id="ARBA00023125"/>
    </source>
</evidence>
<gene>
    <name evidence="3" type="ORF">Dacsa_1153</name>
</gene>
<dbReference type="GO" id="GO:0003677">
    <property type="term" value="F:DNA binding"/>
    <property type="evidence" value="ECO:0007669"/>
    <property type="project" value="UniProtKB-KW"/>
</dbReference>
<dbReference type="AlphaFoldDB" id="K9YU36"/>
<dbReference type="OrthoDB" id="9796786at2"/>
<dbReference type="Proteomes" id="UP000010482">
    <property type="component" value="Chromosome"/>
</dbReference>
<dbReference type="HOGENOM" id="CLU_140230_5_3_3"/>
<proteinExistence type="predicted"/>
<dbReference type="SUPFAM" id="SSF47413">
    <property type="entry name" value="lambda repressor-like DNA-binding domains"/>
    <property type="match status" value="1"/>
</dbReference>
<dbReference type="CDD" id="cd00093">
    <property type="entry name" value="HTH_XRE"/>
    <property type="match status" value="1"/>
</dbReference>
<dbReference type="RefSeq" id="WP_015228864.1">
    <property type="nucleotide sequence ID" value="NC_019780.1"/>
</dbReference>
<evidence type="ECO:0000313" key="3">
    <source>
        <dbReference type="EMBL" id="AFZ49855.1"/>
    </source>
</evidence>
<dbReference type="KEGG" id="dsl:Dacsa_1153"/>